<dbReference type="RefSeq" id="WP_076692441.1">
    <property type="nucleotide sequence ID" value="NZ_JRWG01000004.1"/>
</dbReference>
<keyword evidence="1" id="KW-0732">Signal</keyword>
<reference evidence="3 4" key="2">
    <citation type="journal article" date="2016" name="Int. J. Syst. Evol. Microbiol.">
        <title>Vitellibacter aquimaris sp. nov., a marine bacterium isolated from seawater.</title>
        <authorList>
            <person name="Thevarajoo S."/>
            <person name="Selvaratnam C."/>
            <person name="Goh K.M."/>
            <person name="Hong K.W."/>
            <person name="Chan X.Y."/>
            <person name="Chan K.G."/>
            <person name="Chong C.S."/>
        </authorList>
    </citation>
    <scope>NUCLEOTIDE SEQUENCE [LARGE SCALE GENOMIC DNA]</scope>
    <source>
        <strain evidence="3 4">D-24</strain>
    </source>
</reference>
<dbReference type="Pfam" id="PF13590">
    <property type="entry name" value="DUF4136"/>
    <property type="match status" value="1"/>
</dbReference>
<dbReference type="OrthoDB" id="1430233at2"/>
<keyword evidence="4" id="KW-1185">Reference proteome</keyword>
<feature type="signal peptide" evidence="1">
    <location>
        <begin position="1"/>
        <end position="20"/>
    </location>
</feature>
<feature type="chain" id="PRO_5007479728" description="DUF4136 domain-containing protein" evidence="1">
    <location>
        <begin position="21"/>
        <end position="173"/>
    </location>
</feature>
<comment type="caution">
    <text evidence="3">The sequence shown here is derived from an EMBL/GenBank/DDBJ whole genome shotgun (WGS) entry which is preliminary data.</text>
</comment>
<evidence type="ECO:0000313" key="3">
    <source>
        <dbReference type="EMBL" id="KXN99178.1"/>
    </source>
</evidence>
<dbReference type="PROSITE" id="PS51257">
    <property type="entry name" value="PROKAR_LIPOPROTEIN"/>
    <property type="match status" value="1"/>
</dbReference>
<dbReference type="Proteomes" id="UP000070138">
    <property type="component" value="Unassembled WGS sequence"/>
</dbReference>
<dbReference type="InterPro" id="IPR025411">
    <property type="entry name" value="DUF4136"/>
</dbReference>
<name>A0A137RI57_9FLAO</name>
<accession>A0A137RI57</accession>
<dbReference type="AlphaFoldDB" id="A0A137RI57"/>
<evidence type="ECO:0000313" key="4">
    <source>
        <dbReference type="Proteomes" id="UP000070138"/>
    </source>
</evidence>
<organism evidence="3 4">
    <name type="scientific">Aequorivita aquimaris</name>
    <dbReference type="NCBI Taxonomy" id="1548749"/>
    <lineage>
        <taxon>Bacteria</taxon>
        <taxon>Pseudomonadati</taxon>
        <taxon>Bacteroidota</taxon>
        <taxon>Flavobacteriia</taxon>
        <taxon>Flavobacteriales</taxon>
        <taxon>Flavobacteriaceae</taxon>
        <taxon>Aequorivita</taxon>
    </lineage>
</organism>
<reference evidence="4" key="1">
    <citation type="submission" date="2014-10" db="EMBL/GenBank/DDBJ databases">
        <title>Genome sequencing of Vitellibacter sp. D-24.</title>
        <authorList>
            <person name="Thevarajoo S."/>
            <person name="Selvaratnam C."/>
            <person name="Goh K.M."/>
            <person name="Chong C.S."/>
        </authorList>
    </citation>
    <scope>NUCLEOTIDE SEQUENCE [LARGE SCALE GENOMIC DNA]</scope>
    <source>
        <strain evidence="4">D-24</strain>
    </source>
</reference>
<dbReference type="STRING" id="1548749.LS48_07780"/>
<dbReference type="EMBL" id="JRWG01000004">
    <property type="protein sequence ID" value="KXN99178.1"/>
    <property type="molecule type" value="Genomic_DNA"/>
</dbReference>
<gene>
    <name evidence="3" type="ORF">LS48_07780</name>
</gene>
<protein>
    <recommendedName>
        <fullName evidence="2">DUF4136 domain-containing protein</fullName>
    </recommendedName>
</protein>
<sequence>MKLLSILVLSIFLVSCGATVAVDYDKQVDFSKYTSYNYFPTIDSGLSELDDNRIIQITDSLLQQRGFVKNETPQLFINFYAHESVSRSRNTIGIGVGGGGGNVGVGVSGGIPIGGNVVNQQLTMDFIDVEKDELVWQAVAEGEMRERATPQQKEAYYVSVIQKILAKYPPGKK</sequence>
<evidence type="ECO:0000256" key="1">
    <source>
        <dbReference type="SAM" id="SignalP"/>
    </source>
</evidence>
<dbReference type="Gene3D" id="3.30.160.670">
    <property type="match status" value="1"/>
</dbReference>
<proteinExistence type="predicted"/>
<evidence type="ECO:0000259" key="2">
    <source>
        <dbReference type="Pfam" id="PF13590"/>
    </source>
</evidence>
<dbReference type="PATRIC" id="fig|1548749.3.peg.1642"/>
<feature type="domain" description="DUF4136" evidence="2">
    <location>
        <begin position="20"/>
        <end position="170"/>
    </location>
</feature>